<dbReference type="Gene3D" id="1.20.1610.10">
    <property type="entry name" value="alpha-1,2-mannosidases domains"/>
    <property type="match status" value="1"/>
</dbReference>
<dbReference type="GO" id="GO:0000224">
    <property type="term" value="F:peptide-N4-(N-acetyl-beta-glucosaminyl)asparagine amidase activity"/>
    <property type="evidence" value="ECO:0007669"/>
    <property type="project" value="TreeGrafter"/>
</dbReference>
<dbReference type="eggNOG" id="COG3537">
    <property type="taxonomic scope" value="Bacteria"/>
</dbReference>
<dbReference type="InterPro" id="IPR012939">
    <property type="entry name" value="Glyco_hydro_92"/>
</dbReference>
<dbReference type="NCBIfam" id="TIGR01180">
    <property type="entry name" value="aman2_put"/>
    <property type="match status" value="1"/>
</dbReference>
<dbReference type="Gene3D" id="2.70.98.10">
    <property type="match status" value="1"/>
</dbReference>
<gene>
    <name evidence="3" type="ordered locus">AciPR4_1645</name>
</gene>
<dbReference type="Gene3D" id="3.30.2080.10">
    <property type="entry name" value="GH92 mannosidase domain"/>
    <property type="match status" value="1"/>
</dbReference>
<keyword evidence="4" id="KW-1185">Reference proteome</keyword>
<evidence type="ECO:0000313" key="4">
    <source>
        <dbReference type="Proteomes" id="UP000006844"/>
    </source>
</evidence>
<dbReference type="Proteomes" id="UP000006844">
    <property type="component" value="Chromosome"/>
</dbReference>
<dbReference type="InterPro" id="IPR006311">
    <property type="entry name" value="TAT_signal"/>
</dbReference>
<dbReference type="InterPro" id="IPR050883">
    <property type="entry name" value="PNGase"/>
</dbReference>
<feature type="domain" description="Glycosyl hydrolase family 92 N-terminal" evidence="2">
    <location>
        <begin position="74"/>
        <end position="289"/>
    </location>
</feature>
<name>E8V399_TERSS</name>
<dbReference type="GO" id="GO:0030246">
    <property type="term" value="F:carbohydrate binding"/>
    <property type="evidence" value="ECO:0007669"/>
    <property type="project" value="InterPro"/>
</dbReference>
<dbReference type="GO" id="GO:0006516">
    <property type="term" value="P:glycoprotein catabolic process"/>
    <property type="evidence" value="ECO:0007669"/>
    <property type="project" value="TreeGrafter"/>
</dbReference>
<evidence type="ECO:0000259" key="1">
    <source>
        <dbReference type="Pfam" id="PF07971"/>
    </source>
</evidence>
<dbReference type="Gene3D" id="1.20.1050.60">
    <property type="entry name" value="alpha-1,2-mannosidase"/>
    <property type="match status" value="1"/>
</dbReference>
<organism evidence="3 4">
    <name type="scientific">Terriglobus saanensis (strain ATCC BAA-1853 / DSM 23119 / SP1PR4)</name>
    <dbReference type="NCBI Taxonomy" id="401053"/>
    <lineage>
        <taxon>Bacteria</taxon>
        <taxon>Pseudomonadati</taxon>
        <taxon>Acidobacteriota</taxon>
        <taxon>Terriglobia</taxon>
        <taxon>Terriglobales</taxon>
        <taxon>Acidobacteriaceae</taxon>
        <taxon>Terriglobus</taxon>
    </lineage>
</organism>
<proteinExistence type="predicted"/>
<dbReference type="InterPro" id="IPR005887">
    <property type="entry name" value="GH92_a_mannosidase_put"/>
</dbReference>
<dbReference type="InterPro" id="IPR014718">
    <property type="entry name" value="GH-type_carb-bd"/>
</dbReference>
<dbReference type="InterPro" id="IPR008928">
    <property type="entry name" value="6-hairpin_glycosidase_sf"/>
</dbReference>
<dbReference type="KEGG" id="tsa:AciPR4_1645"/>
<dbReference type="PROSITE" id="PS51318">
    <property type="entry name" value="TAT"/>
    <property type="match status" value="1"/>
</dbReference>
<dbReference type="AlphaFoldDB" id="E8V399"/>
<dbReference type="STRING" id="401053.AciPR4_1645"/>
<dbReference type="GO" id="GO:0005975">
    <property type="term" value="P:carbohydrate metabolic process"/>
    <property type="evidence" value="ECO:0007669"/>
    <property type="project" value="InterPro"/>
</dbReference>
<evidence type="ECO:0000313" key="3">
    <source>
        <dbReference type="EMBL" id="ADV82456.1"/>
    </source>
</evidence>
<accession>E8V399</accession>
<dbReference type="Pfam" id="PF17678">
    <property type="entry name" value="Glyco_hydro_92N"/>
    <property type="match status" value="1"/>
</dbReference>
<protein>
    <submittedName>
        <fullName evidence="3">Alpha-1,2-mannosidase</fullName>
    </submittedName>
</protein>
<dbReference type="HOGENOM" id="CLU_003690_0_1_0"/>
<dbReference type="PANTHER" id="PTHR12143:SF43">
    <property type="entry name" value="PUTATIVE-RELATED"/>
    <property type="match status" value="1"/>
</dbReference>
<dbReference type="SUPFAM" id="SSF48208">
    <property type="entry name" value="Six-hairpin glycosidases"/>
    <property type="match status" value="1"/>
</dbReference>
<sequence length="763" mass="84800">MAASASATKVTRKGIMMKKVDEILQNSSRRSFLKTTGLAVTAAIASPAMDMEPQSPMVQHASGSGASLASPVTLVNILQGTDSTPYFSRGNTLPIAARPFGMGHWTIQTTPNTPWMFQPGQRRIQGFRATHQLSPWLGDYGHATFLPICGAPGVEYGARASSYRPEDSTLSPHTLQMRLLRYGIDTELVPTERCALIHASFMKPEAPGFIFDVPGEKPPTHEPDEQRRTIRFRSTANSGGVPEGFACYYVLHFSESWTKLEDKDERGHRTTHLTFKDGVTALDVRIGTSFISFEQAEHNLDSELGSKPAAILRAEGEHAWNELLKRIEIEGATETQQRTFYSCLYRTLLFPRIWHEPNINGAMSHRSLYTGKVTPGVMYADHGYWDVYRAWYPMMTVLFPERLGEILQAWVNAYKEGGWLPQFPCPGYRACMTGSLIDSLFGEAAAKDIKGFDMAAAYDGLKKHATQQGNPDAGYGRRGIEEYVQHGYDPADKVEQSAAETVDAAYGDFCIAQVAKALGKTDDYAMFMKRAGNWRNIFDPKTAYFRGRNSDGAFVEPFSPIRWGDPYVEGAAWQHRFDAPHDMAALIDAMGGKEKVVAELERMLTIFPEFDTGPYGSEIHEMSEMAAVNFGQYAHSNQPSHHILYVFSAAGRQDRAAYWARRVMNELYTPDLFAGDEDTGSMAAWYILSSLGFYPLCPGKPEYMLGAPLFPRAKVHLPGGKTLIVENAYKGEKTIRTTLNGRPLANATIQHMEITDGGTLRFA</sequence>
<dbReference type="EMBL" id="CP002467">
    <property type="protein sequence ID" value="ADV82456.1"/>
    <property type="molecule type" value="Genomic_DNA"/>
</dbReference>
<dbReference type="PANTHER" id="PTHR12143">
    <property type="entry name" value="PEPTIDE N-GLYCANASE PNGASE -RELATED"/>
    <property type="match status" value="1"/>
</dbReference>
<dbReference type="Pfam" id="PF07971">
    <property type="entry name" value="Glyco_hydro_92"/>
    <property type="match status" value="1"/>
</dbReference>
<reference evidence="3 4" key="1">
    <citation type="journal article" date="2012" name="Stand. Genomic Sci.">
        <title>Complete genome sequence of Terriglobus saanensis type strain SP1PR4(T), an Acidobacteria from tundra soil.</title>
        <authorList>
            <person name="Rawat S.R."/>
            <person name="Mannisto M.K."/>
            <person name="Starovoytov V."/>
            <person name="Goodwin L."/>
            <person name="Nolan M."/>
            <person name="Hauser L."/>
            <person name="Land M."/>
            <person name="Davenport K.W."/>
            <person name="Woyke T."/>
            <person name="Haggblom M.M."/>
        </authorList>
    </citation>
    <scope>NUCLEOTIDE SEQUENCE</scope>
    <source>
        <strain evidence="4">ATCC BAA-1853 / DSM 23119 / SP1PR4</strain>
    </source>
</reference>
<evidence type="ECO:0000259" key="2">
    <source>
        <dbReference type="Pfam" id="PF17678"/>
    </source>
</evidence>
<dbReference type="GO" id="GO:0005829">
    <property type="term" value="C:cytosol"/>
    <property type="evidence" value="ECO:0007669"/>
    <property type="project" value="TreeGrafter"/>
</dbReference>
<feature type="domain" description="Glycosyl hydrolase family 92" evidence="1">
    <location>
        <begin position="295"/>
        <end position="762"/>
    </location>
</feature>
<dbReference type="InterPro" id="IPR041371">
    <property type="entry name" value="GH92_N"/>
</dbReference>